<dbReference type="PATRIC" id="fig|68170.10.peg.950"/>
<keyword evidence="7" id="KW-1185">Reference proteome</keyword>
<dbReference type="SMART" id="SM00827">
    <property type="entry name" value="PKS_AT"/>
    <property type="match status" value="1"/>
</dbReference>
<evidence type="ECO:0000256" key="2">
    <source>
        <dbReference type="ARBA" id="ARBA00022553"/>
    </source>
</evidence>
<organism evidence="6 7">
    <name type="scientific">Lentzea aerocolonigenes</name>
    <name type="common">Lechevalieria aerocolonigenes</name>
    <name type="synonym">Saccharothrix aerocolonigenes</name>
    <dbReference type="NCBI Taxonomy" id="68170"/>
    <lineage>
        <taxon>Bacteria</taxon>
        <taxon>Bacillati</taxon>
        <taxon>Actinomycetota</taxon>
        <taxon>Actinomycetes</taxon>
        <taxon>Pseudonocardiales</taxon>
        <taxon>Pseudonocardiaceae</taxon>
        <taxon>Lentzea</taxon>
    </lineage>
</organism>
<dbReference type="InterPro" id="IPR057326">
    <property type="entry name" value="KR_dom"/>
</dbReference>
<dbReference type="Pfam" id="PF00698">
    <property type="entry name" value="Acyl_transf_1"/>
    <property type="match status" value="1"/>
</dbReference>
<dbReference type="InterPro" id="IPR016039">
    <property type="entry name" value="Thiolase-like"/>
</dbReference>
<dbReference type="GO" id="GO:0005886">
    <property type="term" value="C:plasma membrane"/>
    <property type="evidence" value="ECO:0007669"/>
    <property type="project" value="TreeGrafter"/>
</dbReference>
<dbReference type="Gene3D" id="3.40.366.10">
    <property type="entry name" value="Malonyl-Coenzyme A Acyl Carrier Protein, domain 2"/>
    <property type="match status" value="1"/>
</dbReference>
<evidence type="ECO:0000259" key="5">
    <source>
        <dbReference type="PROSITE" id="PS52004"/>
    </source>
</evidence>
<dbReference type="PROSITE" id="PS50075">
    <property type="entry name" value="CARRIER"/>
    <property type="match status" value="1"/>
</dbReference>
<evidence type="ECO:0000256" key="3">
    <source>
        <dbReference type="ARBA" id="ARBA00022679"/>
    </source>
</evidence>
<dbReference type="Proteomes" id="UP000033393">
    <property type="component" value="Unassembled WGS sequence"/>
</dbReference>
<sequence length="1480" mass="157236">MNDRDVVVLGYACRVPGASDVSALWKLVAEGRDVVTRAATNIGATAGGRVHAYGLVEGTEQFDEDFFGYSPKDAAEIDPQQRLLLLCAVETLEAAGLRPSVLDYDIGVWAATGLSSYLLQTWDPALNGTESMSALMGGDPHYAATRIAYKLGLTGPAISIGSACSSSLLAIHSAAQAIRAGECDLALAGGMDIEHPQPMSYLHQEGGILAADGVCRPFDRDATGTVFGSGGGLVLLADRSLAEREGWPIRAVLLGSAANNDGAAKASFTAPKSSRQADVIRQALAAAGVEPSEVTYVECHGTGTRLGDRNELDAMTAAYGPRSRIALGSVKANVGHLRVGAGVMGFIKACEMLRHQTLPPVANLVQQSRSVDEAGFVVPVEAAPMPDSGTAVIGVSSFGFGGTNVHAVVGGVPAAAGTPTDGPHAETAENSESTGYTDHVVLQVSAATPDSCLATSVRLADHLRAEPRVRLGAVAATLRGGREPKPYRLAVVARDREAALSGLEGDSAFAVEGWAAAAVTPVVLVPGQGSDLGPLARALWEWEPVFTDVLRRHWSRLGELRPGTPDVETALAGPERLTRGQRHAWHTAVALAVVEQLRHRGLPDGPCAGYSLGEYAAAVAAGAVDADHALALLIDRGEELDRTAPAGRMLVVNAGPEQVAEVLPDLAPAAVLSDERTVFAVADDAADELRGRLAAAGLACRAADVDLPYHSPLLGESAAAFATSARSAAPREASSWIPTLGSGADLSSYWDRHLIGSVDLRVIARTVGDLVRETRPALVDLSPDGFLGRAVLAGVADVVTVHPCRSADDHRGAYLRALAGLWVAGIELDLSRPGEAAATVDLPSRVWDLRPHLKQRRDDSEPAAVRKGKRVVVRERSLDRWMYHPSWRLRRRSPRPEEVAGQRWLVFAGRDGFSDQVVTDLRALGVECDVLRPFDDVVPGDEESLRSALAGLDLRSRPVQRVVHLWCVDALPDSGELDGRLAALDTELAHGFYTLLFGFQALTSHQGAAPVRLDIVANGVHPLDGTGQAVSPERSLLAGPALVIPQDFPFVTARSIDISAAPDVAETVAELCAPAGDHAVALAPGGRWVRAYERDHLPEVGEGRLPLRLRERGVYLITGGLGGIGMTLADYLVRTCRARLVLTGLDAVPSTESGVVPPTGDPALAERAERIRKLEALGGEVLTMRCDAADRDQTAALFEEIDRRFGGLDGVVHAAGVFEIRRAFRSLAETGREDCERRLRPKVQGTLMLAEFLRGRRLDFVLMQSSLSAHLGGLGFYAYTAGNAYMDAFAERHRGEDIPWMTVNWDGWIFRERDDDAPHESVVSPSFASPDFGVVAEIAIRPSEGAEIYARLMNLTKPHQVLVSTADFDARIEQWVRGAETGPSTEPVPGPADTAWADPVAAQVARAWTDLLGAADLRPDSNFFALGGDSLLGVSLAHRLSQEFDTVLSAITLFENPTITQMAKEITWATAHGLDHEGEA</sequence>
<dbReference type="InterPro" id="IPR014031">
    <property type="entry name" value="Ketoacyl_synth_C"/>
</dbReference>
<reference evidence="6 7" key="1">
    <citation type="submission" date="2015-02" db="EMBL/GenBank/DDBJ databases">
        <authorList>
            <person name="Ju K.-S."/>
            <person name="Doroghazi J.R."/>
            <person name="Metcalf W."/>
        </authorList>
    </citation>
    <scope>NUCLEOTIDE SEQUENCE [LARGE SCALE GENOMIC DNA]</scope>
    <source>
        <strain evidence="6 7">NRRL B-16140</strain>
    </source>
</reference>
<dbReference type="PANTHER" id="PTHR43775">
    <property type="entry name" value="FATTY ACID SYNTHASE"/>
    <property type="match status" value="1"/>
</dbReference>
<dbReference type="GO" id="GO:0031177">
    <property type="term" value="F:phosphopantetheine binding"/>
    <property type="evidence" value="ECO:0007669"/>
    <property type="project" value="InterPro"/>
</dbReference>
<dbReference type="CDD" id="cd00833">
    <property type="entry name" value="PKS"/>
    <property type="match status" value="1"/>
</dbReference>
<dbReference type="GO" id="GO:0004315">
    <property type="term" value="F:3-oxoacyl-[acyl-carrier-protein] synthase activity"/>
    <property type="evidence" value="ECO:0007669"/>
    <property type="project" value="InterPro"/>
</dbReference>
<dbReference type="RefSeq" id="WP_045311265.1">
    <property type="nucleotide sequence ID" value="NZ_JYJG01000059.1"/>
</dbReference>
<dbReference type="SMART" id="SM00823">
    <property type="entry name" value="PKS_PP"/>
    <property type="match status" value="1"/>
</dbReference>
<dbReference type="SUPFAM" id="SSF47336">
    <property type="entry name" value="ACP-like"/>
    <property type="match status" value="1"/>
</dbReference>
<protein>
    <submittedName>
        <fullName evidence="6">Uncharacterized protein</fullName>
    </submittedName>
</protein>
<proteinExistence type="predicted"/>
<dbReference type="InterPro" id="IPR020841">
    <property type="entry name" value="PKS_Beta-ketoAc_synthase_dom"/>
</dbReference>
<dbReference type="Gene3D" id="3.40.50.720">
    <property type="entry name" value="NAD(P)-binding Rossmann-like Domain"/>
    <property type="match status" value="1"/>
</dbReference>
<dbReference type="SUPFAM" id="SSF53901">
    <property type="entry name" value="Thiolase-like"/>
    <property type="match status" value="1"/>
</dbReference>
<dbReference type="InterPro" id="IPR018201">
    <property type="entry name" value="Ketoacyl_synth_AS"/>
</dbReference>
<dbReference type="Pfam" id="PF16197">
    <property type="entry name" value="KAsynt_C_assoc"/>
    <property type="match status" value="1"/>
</dbReference>
<dbReference type="GO" id="GO:0006633">
    <property type="term" value="P:fatty acid biosynthetic process"/>
    <property type="evidence" value="ECO:0007669"/>
    <property type="project" value="InterPro"/>
</dbReference>
<dbReference type="InterPro" id="IPR036291">
    <property type="entry name" value="NAD(P)-bd_dom_sf"/>
</dbReference>
<feature type="domain" description="Ketosynthase family 3 (KS3)" evidence="5">
    <location>
        <begin position="3"/>
        <end position="411"/>
    </location>
</feature>
<dbReference type="InterPro" id="IPR009081">
    <property type="entry name" value="PP-bd_ACP"/>
</dbReference>
<evidence type="ECO:0000313" key="6">
    <source>
        <dbReference type="EMBL" id="KJK50453.1"/>
    </source>
</evidence>
<dbReference type="SUPFAM" id="SSF52151">
    <property type="entry name" value="FabD/lysophospholipase-like"/>
    <property type="match status" value="1"/>
</dbReference>
<accession>A0A0F0HA13</accession>
<dbReference type="SMART" id="SM01294">
    <property type="entry name" value="PKS_PP_betabranch"/>
    <property type="match status" value="1"/>
</dbReference>
<evidence type="ECO:0000259" key="4">
    <source>
        <dbReference type="PROSITE" id="PS50075"/>
    </source>
</evidence>
<dbReference type="OrthoDB" id="9778690at2"/>
<dbReference type="SUPFAM" id="SSF51735">
    <property type="entry name" value="NAD(P)-binding Rossmann-fold domains"/>
    <property type="match status" value="2"/>
</dbReference>
<dbReference type="Pfam" id="PF08659">
    <property type="entry name" value="KR"/>
    <property type="match status" value="1"/>
</dbReference>
<evidence type="ECO:0000313" key="7">
    <source>
        <dbReference type="Proteomes" id="UP000033393"/>
    </source>
</evidence>
<dbReference type="InterPro" id="IPR020806">
    <property type="entry name" value="PKS_PP-bd"/>
</dbReference>
<dbReference type="PANTHER" id="PTHR43775:SF37">
    <property type="entry name" value="SI:DKEY-61P9.11"/>
    <property type="match status" value="1"/>
</dbReference>
<dbReference type="GO" id="GO:0071770">
    <property type="term" value="P:DIM/DIP cell wall layer assembly"/>
    <property type="evidence" value="ECO:0007669"/>
    <property type="project" value="TreeGrafter"/>
</dbReference>
<gene>
    <name evidence="6" type="ORF">UK23_10715</name>
</gene>
<dbReference type="EMBL" id="JYJG01000059">
    <property type="protein sequence ID" value="KJK50453.1"/>
    <property type="molecule type" value="Genomic_DNA"/>
</dbReference>
<dbReference type="PROSITE" id="PS00606">
    <property type="entry name" value="KS3_1"/>
    <property type="match status" value="1"/>
</dbReference>
<dbReference type="InterPro" id="IPR036736">
    <property type="entry name" value="ACP-like_sf"/>
</dbReference>
<evidence type="ECO:0000256" key="1">
    <source>
        <dbReference type="ARBA" id="ARBA00022450"/>
    </source>
</evidence>
<dbReference type="InterPro" id="IPR050091">
    <property type="entry name" value="PKS_NRPS_Biosynth_Enz"/>
</dbReference>
<dbReference type="GO" id="GO:0004312">
    <property type="term" value="F:fatty acid synthase activity"/>
    <property type="evidence" value="ECO:0007669"/>
    <property type="project" value="TreeGrafter"/>
</dbReference>
<keyword evidence="2" id="KW-0597">Phosphoprotein</keyword>
<dbReference type="SMART" id="SM00825">
    <property type="entry name" value="PKS_KS"/>
    <property type="match status" value="1"/>
</dbReference>
<name>A0A0F0HA13_LENAE</name>
<dbReference type="Gene3D" id="1.10.1200.10">
    <property type="entry name" value="ACP-like"/>
    <property type="match status" value="1"/>
</dbReference>
<comment type="caution">
    <text evidence="6">The sequence shown here is derived from an EMBL/GenBank/DDBJ whole genome shotgun (WGS) entry which is preliminary data.</text>
</comment>
<dbReference type="InterPro" id="IPR014043">
    <property type="entry name" value="Acyl_transferase_dom"/>
</dbReference>
<dbReference type="InterPro" id="IPR013968">
    <property type="entry name" value="PKS_KR"/>
</dbReference>
<dbReference type="Gene3D" id="3.30.70.3290">
    <property type="match status" value="1"/>
</dbReference>
<dbReference type="Gene3D" id="3.40.47.10">
    <property type="match status" value="1"/>
</dbReference>
<dbReference type="InterPro" id="IPR032821">
    <property type="entry name" value="PKS_assoc"/>
</dbReference>
<dbReference type="InterPro" id="IPR014030">
    <property type="entry name" value="Ketoacyl_synth_N"/>
</dbReference>
<dbReference type="Pfam" id="PF00550">
    <property type="entry name" value="PP-binding"/>
    <property type="match status" value="1"/>
</dbReference>
<dbReference type="GO" id="GO:0005737">
    <property type="term" value="C:cytoplasm"/>
    <property type="evidence" value="ECO:0007669"/>
    <property type="project" value="TreeGrafter"/>
</dbReference>
<keyword evidence="1" id="KW-0596">Phosphopantetheine</keyword>
<dbReference type="InterPro" id="IPR016035">
    <property type="entry name" value="Acyl_Trfase/lysoPLipase"/>
</dbReference>
<dbReference type="SMART" id="SM00822">
    <property type="entry name" value="PKS_KR"/>
    <property type="match status" value="1"/>
</dbReference>
<dbReference type="Pfam" id="PF00109">
    <property type="entry name" value="ketoacyl-synt"/>
    <property type="match status" value="1"/>
</dbReference>
<keyword evidence="3" id="KW-0808">Transferase</keyword>
<feature type="domain" description="Carrier" evidence="4">
    <location>
        <begin position="1395"/>
        <end position="1470"/>
    </location>
</feature>
<dbReference type="PROSITE" id="PS52004">
    <property type="entry name" value="KS3_2"/>
    <property type="match status" value="1"/>
</dbReference>
<dbReference type="InterPro" id="IPR001227">
    <property type="entry name" value="Ac_transferase_dom_sf"/>
</dbReference>
<dbReference type="Pfam" id="PF02801">
    <property type="entry name" value="Ketoacyl-synt_C"/>
    <property type="match status" value="1"/>
</dbReference>